<gene>
    <name evidence="1" type="ORF">LYSCAS_15000</name>
</gene>
<dbReference type="Proteomes" id="UP000681317">
    <property type="component" value="Chromosome"/>
</dbReference>
<dbReference type="EMBL" id="AP024545">
    <property type="protein sequence ID" value="BCT92476.1"/>
    <property type="molecule type" value="Genomic_DNA"/>
</dbReference>
<proteinExistence type="predicted"/>
<reference evidence="1 2" key="1">
    <citation type="submission" date="2021-03" db="EMBL/GenBank/DDBJ databases">
        <title>Complete Genome Sequences of Two Lysobacter Strains Isolated from Sea Water (Lysobacter caseinilyticus) and Soil (Lysobacter helvus) in South Korea.</title>
        <authorList>
            <person name="Watanabe Y."/>
            <person name="Arakawa K."/>
        </authorList>
    </citation>
    <scope>NUCLEOTIDE SEQUENCE [LARGE SCALE GENOMIC DNA]</scope>
    <source>
        <strain evidence="1 2">KVB24</strain>
    </source>
</reference>
<accession>A0ABM7Q567</accession>
<evidence type="ECO:0000313" key="1">
    <source>
        <dbReference type="EMBL" id="BCT92476.1"/>
    </source>
</evidence>
<dbReference type="RefSeq" id="WP_213437283.1">
    <property type="nucleotide sequence ID" value="NZ_AP024545.1"/>
</dbReference>
<protein>
    <submittedName>
        <fullName evidence="1">Uncharacterized protein</fullName>
    </submittedName>
</protein>
<evidence type="ECO:0000313" key="2">
    <source>
        <dbReference type="Proteomes" id="UP000681317"/>
    </source>
</evidence>
<organism evidence="1 2">
    <name type="scientific">Noviluteimonas caseinilytica</name>
    <dbReference type="NCBI Taxonomy" id="2675101"/>
    <lineage>
        <taxon>Bacteria</taxon>
        <taxon>Pseudomonadati</taxon>
        <taxon>Pseudomonadota</taxon>
        <taxon>Gammaproteobacteria</taxon>
        <taxon>Lysobacterales</taxon>
        <taxon>Lysobacteraceae</taxon>
        <taxon>Noviluteimonas</taxon>
    </lineage>
</organism>
<sequence>MKVNFAHLRDKNTEGGWIDYVVFDAHADSNTNADNGLLLQKLTKQARANGLKVDQSALAYMQPNGKVTYYGVEALVKYLAKVGLPGWTHTLEIGAPDEPAA</sequence>
<keyword evidence="2" id="KW-1185">Reference proteome</keyword>
<name>A0ABM7Q567_9GAMM</name>